<reference evidence="1 2" key="1">
    <citation type="submission" date="2022-01" db="EMBL/GenBank/DDBJ databases">
        <authorList>
            <person name="Huang Y."/>
        </authorList>
    </citation>
    <scope>NUCLEOTIDE SEQUENCE [LARGE SCALE GENOMIC DNA]</scope>
    <source>
        <strain evidence="1 2">HY366</strain>
    </source>
</reference>
<dbReference type="InterPro" id="IPR023393">
    <property type="entry name" value="START-like_dom_sf"/>
</dbReference>
<name>A0ABS9IXZ3_9ACTN</name>
<protein>
    <submittedName>
        <fullName evidence="1">DUF5995 family protein</fullName>
    </submittedName>
</protein>
<dbReference type="InterPro" id="IPR046037">
    <property type="entry name" value="DUF5995"/>
</dbReference>
<evidence type="ECO:0000313" key="2">
    <source>
        <dbReference type="Proteomes" id="UP001200110"/>
    </source>
</evidence>
<dbReference type="Gene3D" id="3.30.530.20">
    <property type="match status" value="1"/>
</dbReference>
<dbReference type="Pfam" id="PF10604">
    <property type="entry name" value="Polyketide_cyc2"/>
    <property type="match status" value="1"/>
</dbReference>
<dbReference type="InterPro" id="IPR019587">
    <property type="entry name" value="Polyketide_cyclase/dehydratase"/>
</dbReference>
<keyword evidence="2" id="KW-1185">Reference proteome</keyword>
<dbReference type="EMBL" id="JAKKOR010000014">
    <property type="protein sequence ID" value="MCF8590447.1"/>
    <property type="molecule type" value="Genomic_DNA"/>
</dbReference>
<dbReference type="Proteomes" id="UP001200110">
    <property type="component" value="Unassembled WGS sequence"/>
</dbReference>
<dbReference type="SUPFAM" id="SSF55961">
    <property type="entry name" value="Bet v1-like"/>
    <property type="match status" value="1"/>
</dbReference>
<evidence type="ECO:0000313" key="1">
    <source>
        <dbReference type="EMBL" id="MCF8590447.1"/>
    </source>
</evidence>
<accession>A0ABS9IXZ3</accession>
<organism evidence="1 2">
    <name type="scientific">Gordonia liuliyuniae</name>
    <dbReference type="NCBI Taxonomy" id="2911517"/>
    <lineage>
        <taxon>Bacteria</taxon>
        <taxon>Bacillati</taxon>
        <taxon>Actinomycetota</taxon>
        <taxon>Actinomycetes</taxon>
        <taxon>Mycobacteriales</taxon>
        <taxon>Gordoniaceae</taxon>
        <taxon>Gordonia</taxon>
    </lineage>
</organism>
<comment type="caution">
    <text evidence="1">The sequence shown here is derived from an EMBL/GenBank/DDBJ whole genome shotgun (WGS) entry which is preliminary data.</text>
</comment>
<proteinExistence type="predicted"/>
<sequence length="350" mass="39323">MLTDPEQMNRWSTARIEVREPGVGDRPDGVGTLRTVTLPGGRAKLREIVEYSDFARVFDYRVYDGGPALLDHSGRQEIAPTATGCTVTWTVRMRLVSRVATSLVARTVRRQVAESLDLLADLKPGDPASAPTVEPRVVADLAEPRRVARDVLARQHATADRLTAADDPKQWFARVYSYVTDELIGVCDRGDVDNPDWVLALIPVFDEYYTRNLIAFERGDQCEPMWQTAWSTCELRDDRNPHVPVVKGLMSGVAAHIDADLPRAISDLHLAEYADRDLREFRPDYLRLSPVFSTASDRLLDDLPRSHKPWWTGIAARVHPQIRDALIARQGYDVQRHRFSAFAAAVELAS</sequence>
<dbReference type="Pfam" id="PF19458">
    <property type="entry name" value="DUF5995"/>
    <property type="match status" value="1"/>
</dbReference>
<gene>
    <name evidence="1" type="ORF">L5G33_18485</name>
</gene>